<organism evidence="3 4">
    <name type="scientific">Batrachochytrium dendrobatidis (strain JAM81 / FGSC 10211)</name>
    <name type="common">Frog chytrid fungus</name>
    <dbReference type="NCBI Taxonomy" id="684364"/>
    <lineage>
        <taxon>Eukaryota</taxon>
        <taxon>Fungi</taxon>
        <taxon>Fungi incertae sedis</taxon>
        <taxon>Chytridiomycota</taxon>
        <taxon>Chytridiomycota incertae sedis</taxon>
        <taxon>Chytridiomycetes</taxon>
        <taxon>Rhizophydiales</taxon>
        <taxon>Rhizophydiales incertae sedis</taxon>
        <taxon>Batrachochytrium</taxon>
    </lineage>
</organism>
<dbReference type="STRING" id="684364.F4PFV9"/>
<dbReference type="GO" id="GO:0004177">
    <property type="term" value="F:aminopeptidase activity"/>
    <property type="evidence" value="ECO:0007669"/>
    <property type="project" value="InterPro"/>
</dbReference>
<dbReference type="Gene3D" id="3.90.1150.10">
    <property type="entry name" value="Aspartate Aminotransferase, domain 1"/>
    <property type="match status" value="1"/>
</dbReference>
<dbReference type="OMA" id="KADHYSG"/>
<dbReference type="PANTHER" id="PTHR43586:SF8">
    <property type="entry name" value="CYSTEINE DESULFURASE 1, CHLOROPLASTIC"/>
    <property type="match status" value="1"/>
</dbReference>
<sequence length="668" mass="74043">MWDATEAFPNRTLIMMNERTMHGQDPTDTVAAAMKDADIIFGCTKFSLFHSLARKNAVANGARFINMVDYSTEMMEQGGLYCDFEEIGKVCKKIADTLEGKKICKITTAKGTDFVCSIEGRNPTPQYGRSLQAGVSSSPPDIECATCAVEGTAEGVVYIDGSIPHPELGLITDEIKLTIKKGEIVTIEGGPQAQTLERILKGFNDPNVYKIGEIGLGLNPMCELNGRMLEDEGCGGTVHLGCGDNTGFGGVTENELMQEVKSKFLYVDNDPFIGKRLYFDNAGGAFRLKKAIEKYREIDEIPDCPERVHRMAIYLQEIQSKGESDIRLILNANNGGSIITSLTASQIMFQMVGTIAENVEGNNMVTTILEHPSAFDAVEYYANKTGRELRVAGSNMETGGIDPDEIVKHIDQDTVLLSVMYASNITGTIFDIEEIVKKAREVKPDLYIVVDAVQHAPHGIINLEKYPIDGINFAPYKFFGCRGSGIGYVSDRVAKMPHHKLSGNAPNVWELGSPAPAQYAVITEIVDYVCWLGEKFTDSQDRRKLFEKGMEHIKLHERALLARLLDGTTEIEGLRGMRNVSVIMDNEDLTTRDLIMSIGFHNIGYTEAVREYEKRNVIVYDRLVTSIYSKRVLQSLEIDGAVRVSPLHCNTFEDVDEFLKITKEITSL</sequence>
<dbReference type="InterPro" id="IPR015424">
    <property type="entry name" value="PyrdxlP-dep_Trfase"/>
</dbReference>
<keyword evidence="4" id="KW-1185">Reference proteome</keyword>
<dbReference type="Pfam" id="PF26233">
    <property type="entry name" value="NicX"/>
    <property type="match status" value="1"/>
</dbReference>
<name>F4PFV9_BATDJ</name>
<dbReference type="Gene3D" id="3.40.640.10">
    <property type="entry name" value="Type I PLP-dependent aspartate aminotransferase-like (Major domain)"/>
    <property type="match status" value="1"/>
</dbReference>
<dbReference type="GO" id="GO:0006534">
    <property type="term" value="P:cysteine metabolic process"/>
    <property type="evidence" value="ECO:0000318"/>
    <property type="project" value="GO_Central"/>
</dbReference>
<dbReference type="InterPro" id="IPR000192">
    <property type="entry name" value="Aminotrans_V_dom"/>
</dbReference>
<dbReference type="InterPro" id="IPR015421">
    <property type="entry name" value="PyrdxlP-dep_Trfase_major"/>
</dbReference>
<dbReference type="Proteomes" id="UP000007241">
    <property type="component" value="Unassembled WGS sequence"/>
</dbReference>
<dbReference type="SUPFAM" id="SSF144052">
    <property type="entry name" value="Thermophilic metalloprotease-like"/>
    <property type="match status" value="1"/>
</dbReference>
<dbReference type="Pfam" id="PF00266">
    <property type="entry name" value="Aminotran_5"/>
    <property type="match status" value="1"/>
</dbReference>
<reference evidence="3 4" key="1">
    <citation type="submission" date="2009-12" db="EMBL/GenBank/DDBJ databases">
        <title>The draft genome of Batrachochytrium dendrobatidis.</title>
        <authorList>
            <consortium name="US DOE Joint Genome Institute (JGI-PGF)"/>
            <person name="Kuo A."/>
            <person name="Salamov A."/>
            <person name="Schmutz J."/>
            <person name="Lucas S."/>
            <person name="Pitluck S."/>
            <person name="Rosenblum E."/>
            <person name="Stajich J."/>
            <person name="Eisen M."/>
            <person name="Grigoriev I.V."/>
        </authorList>
    </citation>
    <scope>NUCLEOTIDE SEQUENCE [LARGE SCALE GENOMIC DNA]</scope>
    <source>
        <strain evidence="4">JAM81 / FGSC 10211</strain>
    </source>
</reference>
<evidence type="ECO:0000256" key="1">
    <source>
        <dbReference type="ARBA" id="ARBA00022898"/>
    </source>
</evidence>
<dbReference type="OrthoDB" id="420046at2759"/>
<dbReference type="InterPro" id="IPR058739">
    <property type="entry name" value="NicX"/>
</dbReference>
<evidence type="ECO:0000259" key="2">
    <source>
        <dbReference type="Pfam" id="PF00266"/>
    </source>
</evidence>
<dbReference type="PANTHER" id="PTHR43586">
    <property type="entry name" value="CYSTEINE DESULFURASE"/>
    <property type="match status" value="1"/>
</dbReference>
<evidence type="ECO:0000313" key="4">
    <source>
        <dbReference type="Proteomes" id="UP000007241"/>
    </source>
</evidence>
<dbReference type="InterPro" id="IPR015422">
    <property type="entry name" value="PyrdxlP-dep_Trfase_small"/>
</dbReference>
<gene>
    <name evidence="3" type="ORF">BATDEDRAFT_28994</name>
</gene>
<dbReference type="GO" id="GO:0031071">
    <property type="term" value="F:cysteine desulfurase activity"/>
    <property type="evidence" value="ECO:0000318"/>
    <property type="project" value="GO_Central"/>
</dbReference>
<dbReference type="HOGENOM" id="CLU_411011_0_0_1"/>
<accession>F4PFV9</accession>
<dbReference type="InParanoid" id="F4PFV9"/>
<dbReference type="AlphaFoldDB" id="F4PFV9"/>
<dbReference type="EMBL" id="GL882970">
    <property type="protein sequence ID" value="EGF75883.1"/>
    <property type="molecule type" value="Genomic_DNA"/>
</dbReference>
<dbReference type="SUPFAM" id="SSF53383">
    <property type="entry name" value="PLP-dependent transferases"/>
    <property type="match status" value="1"/>
</dbReference>
<protein>
    <recommendedName>
        <fullName evidence="2">Aminotransferase class V domain-containing protein</fullName>
    </recommendedName>
</protein>
<dbReference type="GO" id="GO:0006508">
    <property type="term" value="P:proteolysis"/>
    <property type="evidence" value="ECO:0007669"/>
    <property type="project" value="InterPro"/>
</dbReference>
<evidence type="ECO:0000313" key="3">
    <source>
        <dbReference type="EMBL" id="EGF75883.1"/>
    </source>
</evidence>
<keyword evidence="1" id="KW-0663">Pyridoxal phosphate</keyword>
<feature type="domain" description="Aminotransferase class V" evidence="2">
    <location>
        <begin position="278"/>
        <end position="658"/>
    </location>
</feature>
<proteinExistence type="predicted"/>